<dbReference type="SUPFAM" id="SSF159245">
    <property type="entry name" value="AttH-like"/>
    <property type="match status" value="1"/>
</dbReference>
<evidence type="ECO:0000313" key="2">
    <source>
        <dbReference type="Proteomes" id="UP000033673"/>
    </source>
</evidence>
<dbReference type="OrthoDB" id="9134802at2"/>
<gene>
    <name evidence="1" type="ORF">TW81_16505</name>
</gene>
<evidence type="ECO:0008006" key="3">
    <source>
        <dbReference type="Google" id="ProtNLM"/>
    </source>
</evidence>
<dbReference type="AlphaFoldDB" id="A0A0F4NGI3"/>
<dbReference type="STRING" id="579748.TW81_16505"/>
<dbReference type="InterPro" id="IPR021243">
    <property type="entry name" value="DUF2804"/>
</dbReference>
<dbReference type="RefSeq" id="WP_045956832.1">
    <property type="nucleotide sequence ID" value="NZ_JXXV01000028.1"/>
</dbReference>
<accession>A0A0F4NGI3</accession>
<dbReference type="PATRIC" id="fig|579748.3.peg.3409"/>
<name>A0A0F4NGI3_9VIBR</name>
<protein>
    <recommendedName>
        <fullName evidence="3">DUF2804 domain-containing protein</fullName>
    </recommendedName>
</protein>
<dbReference type="Proteomes" id="UP000033673">
    <property type="component" value="Unassembled WGS sequence"/>
</dbReference>
<comment type="caution">
    <text evidence="1">The sequence shown here is derived from an EMBL/GenBank/DDBJ whole genome shotgun (WGS) entry which is preliminary data.</text>
</comment>
<proteinExistence type="predicted"/>
<dbReference type="EMBL" id="JXXV01000028">
    <property type="protein sequence ID" value="KJY81948.1"/>
    <property type="molecule type" value="Genomic_DNA"/>
</dbReference>
<keyword evidence="2" id="KW-1185">Reference proteome</keyword>
<evidence type="ECO:0000313" key="1">
    <source>
        <dbReference type="EMBL" id="KJY81948.1"/>
    </source>
</evidence>
<sequence length="337" mass="38504">MISTRMAPESLVTNEGKVTFGHFDGIPQQINAQWFDYRTTMDKRASRIARYFAYKQFQFVSIITPRYVIGFAIADIRYLGSSFCYLYDIERDHLYEQNWLRPLALDKQMSSSPFSGVSHIAAAKLRIEIEQGQWRAQAHSKHLNLDVVLQSPQGSLPLSLCTPTGYNGWTYTQKHNALTVAGSLTVEGQAIDLDQALASYDFSAGYMRRETSWRWASLSSRNKNTSLGLNLAAGVNETGSCENALWVNGTRHLLSPVHFLFERDNITQPWRIYSEDGRVELTFQPINQRNEKINLLLLKSNFRQFIGYFDGFVTDGFGHKHPIVQVIGLTEDHYAKW</sequence>
<dbReference type="PANTHER" id="PTHR35868:SF4">
    <property type="entry name" value="DUF2804 DOMAIN-CONTAINING PROTEIN"/>
    <property type="match status" value="1"/>
</dbReference>
<organism evidence="1 2">
    <name type="scientific">Vibrio galatheae</name>
    <dbReference type="NCBI Taxonomy" id="579748"/>
    <lineage>
        <taxon>Bacteria</taxon>
        <taxon>Pseudomonadati</taxon>
        <taxon>Pseudomonadota</taxon>
        <taxon>Gammaproteobacteria</taxon>
        <taxon>Vibrionales</taxon>
        <taxon>Vibrionaceae</taxon>
        <taxon>Vibrio</taxon>
    </lineage>
</organism>
<dbReference type="Pfam" id="PF10974">
    <property type="entry name" value="DUF2804"/>
    <property type="match status" value="1"/>
</dbReference>
<reference evidence="1 2" key="1">
    <citation type="journal article" date="2015" name="BMC Genomics">
        <title>Genome mining reveals unlocked bioactive potential of marine Gram-negative bacteria.</title>
        <authorList>
            <person name="Machado H."/>
            <person name="Sonnenschein E.C."/>
            <person name="Melchiorsen J."/>
            <person name="Gram L."/>
        </authorList>
    </citation>
    <scope>NUCLEOTIDE SEQUENCE [LARGE SCALE GENOMIC DNA]</scope>
    <source>
        <strain evidence="1 2">S2757</strain>
    </source>
</reference>
<dbReference type="PANTHER" id="PTHR35868">
    <property type="entry name" value="DUF2804 DOMAIN-CONTAINING PROTEIN-RELATED"/>
    <property type="match status" value="1"/>
</dbReference>